<dbReference type="InterPro" id="IPR013785">
    <property type="entry name" value="Aldolase_TIM"/>
</dbReference>
<evidence type="ECO:0000256" key="8">
    <source>
        <dbReference type="ARBA" id="ARBA00047651"/>
    </source>
</evidence>
<dbReference type="UniPathway" id="UPA00251">
    <property type="reaction ID" value="UER00318"/>
</dbReference>
<feature type="region of interest" description="Disordered" evidence="13">
    <location>
        <begin position="1"/>
        <end position="22"/>
    </location>
</feature>
<dbReference type="GO" id="GO:0008270">
    <property type="term" value="F:zinc ion binding"/>
    <property type="evidence" value="ECO:0007669"/>
    <property type="project" value="TreeGrafter"/>
</dbReference>
<reference evidence="14 15" key="1">
    <citation type="journal article" date="2012" name="J. Bacteriol.">
        <title>Genome Sequence of Fibrella aestuarina BUZ 2T, a Filamentous Marine Bacterium.</title>
        <authorList>
            <person name="Filippini M."/>
            <person name="Qi W."/>
            <person name="Blom J."/>
            <person name="Goesmann A."/>
            <person name="Smits T.H."/>
            <person name="Bagheri H.C."/>
        </authorList>
    </citation>
    <scope>NUCLEOTIDE SEQUENCE [LARGE SCALE GENOMIC DNA]</scope>
    <source>
        <strain evidence="15">BUZ 2T</strain>
    </source>
</reference>
<evidence type="ECO:0000256" key="5">
    <source>
        <dbReference type="ARBA" id="ARBA00023133"/>
    </source>
</evidence>
<evidence type="ECO:0000313" key="15">
    <source>
        <dbReference type="Proteomes" id="UP000011058"/>
    </source>
</evidence>
<keyword evidence="5" id="KW-0350">Heme biosynthesis</keyword>
<dbReference type="eggNOG" id="COG0113">
    <property type="taxonomic scope" value="Bacteria"/>
</dbReference>
<dbReference type="PIRSF" id="PIRSF001415">
    <property type="entry name" value="Porphbilin_synth"/>
    <property type="match status" value="1"/>
</dbReference>
<name>I0KFQ0_9BACT</name>
<evidence type="ECO:0000256" key="7">
    <source>
        <dbReference type="ARBA" id="ARBA00023244"/>
    </source>
</evidence>
<keyword evidence="6 11" id="KW-0456">Lyase</keyword>
<dbReference type="STRING" id="1166018.FAES_4954"/>
<keyword evidence="7 11" id="KW-0627">Porphyrin biosynthesis</keyword>
<keyword evidence="15" id="KW-1185">Reference proteome</keyword>
<dbReference type="Gene3D" id="3.20.20.70">
    <property type="entry name" value="Aldolase class I"/>
    <property type="match status" value="1"/>
</dbReference>
<dbReference type="AlphaFoldDB" id="I0KFQ0"/>
<sequence>MTTHDAKQMTTSFQPRRPRRNRQSAAIREMVQETRLHVSDFIFPVFVMEGAGQRTEVASMPGIFRYSPDLLLDEIGRCLDLGITTFDLFPNLPEAKKDKYATESQNTEGLYLQTIQRIKAKYPEACIMTDVAMDPYSSDGHDGLVDDGQILNDETLEILSKMAVAQAQAGADMLGPSDMMDGRVGYMRQALDNAGHKNVAIMSYTAKYASAFYGPFRDALDSAPKFGDKKTYQMNPANRREALIEAELDTAEGADILMVKPALAYLDIISLLRQNSQLPIAAYNVSGEYAMIKAAAQNGWLDGERAMMESLMAIKRAGADVILTYFAKEAAQLLANA</sequence>
<comment type="subunit">
    <text evidence="11">Homooctamer.</text>
</comment>
<feature type="binding site" evidence="10">
    <location>
        <position position="245"/>
    </location>
    <ligand>
        <name>Mg(2+)</name>
        <dbReference type="ChEBI" id="CHEBI:18420"/>
    </ligand>
</feature>
<dbReference type="InterPro" id="IPR001731">
    <property type="entry name" value="ALAD"/>
</dbReference>
<dbReference type="SMART" id="SM01004">
    <property type="entry name" value="ALAD"/>
    <property type="match status" value="1"/>
</dbReference>
<evidence type="ECO:0000256" key="4">
    <source>
        <dbReference type="ARBA" id="ARBA00020771"/>
    </source>
</evidence>
<evidence type="ECO:0000256" key="13">
    <source>
        <dbReference type="SAM" id="MobiDB-lite"/>
    </source>
</evidence>
<dbReference type="EMBL" id="HE796683">
    <property type="protein sequence ID" value="CCH02953.1"/>
    <property type="molecule type" value="Genomic_DNA"/>
</dbReference>
<dbReference type="PANTHER" id="PTHR11458">
    <property type="entry name" value="DELTA-AMINOLEVULINIC ACID DEHYDRATASE"/>
    <property type="match status" value="1"/>
</dbReference>
<feature type="active site" description="Schiff-base intermediate with substrate" evidence="9">
    <location>
        <position position="260"/>
    </location>
</feature>
<evidence type="ECO:0000256" key="11">
    <source>
        <dbReference type="RuleBase" id="RU000515"/>
    </source>
</evidence>
<dbReference type="GO" id="GO:0006782">
    <property type="term" value="P:protoporphyrinogen IX biosynthetic process"/>
    <property type="evidence" value="ECO:0007669"/>
    <property type="project" value="UniProtKB-UniPathway"/>
</dbReference>
<keyword evidence="10" id="KW-0479">Metal-binding</keyword>
<protein>
    <recommendedName>
        <fullName evidence="4 11">Delta-aminolevulinic acid dehydratase</fullName>
        <ecNumber evidence="3 11">4.2.1.24</ecNumber>
    </recommendedName>
</protein>
<proteinExistence type="inferred from homology"/>
<evidence type="ECO:0000313" key="14">
    <source>
        <dbReference type="EMBL" id="CCH02953.1"/>
    </source>
</evidence>
<accession>I0KFQ0</accession>
<comment type="catalytic activity">
    <reaction evidence="8 11">
        <text>2 5-aminolevulinate = porphobilinogen + 2 H2O + H(+)</text>
        <dbReference type="Rhea" id="RHEA:24064"/>
        <dbReference type="ChEBI" id="CHEBI:15377"/>
        <dbReference type="ChEBI" id="CHEBI:15378"/>
        <dbReference type="ChEBI" id="CHEBI:58126"/>
        <dbReference type="ChEBI" id="CHEBI:356416"/>
        <dbReference type="EC" id="4.2.1.24"/>
    </reaction>
</comment>
<dbReference type="CDD" id="cd04823">
    <property type="entry name" value="ALAD_PBGS_aspartate_rich"/>
    <property type="match status" value="1"/>
</dbReference>
<evidence type="ECO:0000256" key="10">
    <source>
        <dbReference type="PIRSR" id="PIRSR001415-5"/>
    </source>
</evidence>
<comment type="similarity">
    <text evidence="2 12">Belongs to the ALAD family.</text>
</comment>
<dbReference type="FunFam" id="3.20.20.70:FF:000019">
    <property type="entry name" value="Delta-aminolevulinic acid dehydratase"/>
    <property type="match status" value="1"/>
</dbReference>
<dbReference type="Pfam" id="PF00490">
    <property type="entry name" value="ALAD"/>
    <property type="match status" value="1"/>
</dbReference>
<dbReference type="PRINTS" id="PR00144">
    <property type="entry name" value="DALDHYDRTASE"/>
</dbReference>
<feature type="active site" description="Schiff-base intermediate with substrate" evidence="9">
    <location>
        <position position="207"/>
    </location>
</feature>
<dbReference type="NCBIfam" id="NF006762">
    <property type="entry name" value="PRK09283.1"/>
    <property type="match status" value="1"/>
</dbReference>
<organism evidence="14 15">
    <name type="scientific">Fibrella aestuarina BUZ 2</name>
    <dbReference type="NCBI Taxonomy" id="1166018"/>
    <lineage>
        <taxon>Bacteria</taxon>
        <taxon>Pseudomonadati</taxon>
        <taxon>Bacteroidota</taxon>
        <taxon>Cytophagia</taxon>
        <taxon>Cytophagales</taxon>
        <taxon>Spirosomataceae</taxon>
        <taxon>Fibrella</taxon>
    </lineage>
</organism>
<evidence type="ECO:0000256" key="6">
    <source>
        <dbReference type="ARBA" id="ARBA00023239"/>
    </source>
</evidence>
<evidence type="ECO:0000256" key="1">
    <source>
        <dbReference type="ARBA" id="ARBA00004694"/>
    </source>
</evidence>
<dbReference type="KEGG" id="fae:FAES_4954"/>
<gene>
    <name evidence="14" type="ORF">FAES_4954</name>
</gene>
<dbReference type="HOGENOM" id="CLU_035731_0_0_10"/>
<dbReference type="GO" id="GO:0005829">
    <property type="term" value="C:cytosol"/>
    <property type="evidence" value="ECO:0007669"/>
    <property type="project" value="TreeGrafter"/>
</dbReference>
<dbReference type="GO" id="GO:0004655">
    <property type="term" value="F:porphobilinogen synthase activity"/>
    <property type="evidence" value="ECO:0007669"/>
    <property type="project" value="UniProtKB-EC"/>
</dbReference>
<keyword evidence="10" id="KW-0460">Magnesium</keyword>
<dbReference type="PATRIC" id="fig|1166018.3.peg.1926"/>
<evidence type="ECO:0000256" key="9">
    <source>
        <dbReference type="PIRSR" id="PIRSR001415-1"/>
    </source>
</evidence>
<dbReference type="SUPFAM" id="SSF51569">
    <property type="entry name" value="Aldolase"/>
    <property type="match status" value="1"/>
</dbReference>
<evidence type="ECO:0000256" key="12">
    <source>
        <dbReference type="RuleBase" id="RU004161"/>
    </source>
</evidence>
<dbReference type="PROSITE" id="PS00169">
    <property type="entry name" value="D_ALA_DEHYDRATASE"/>
    <property type="match status" value="1"/>
</dbReference>
<comment type="pathway">
    <text evidence="1">Porphyrin-containing compound metabolism; protoporphyrin-IX biosynthesis; coproporphyrinogen-III from 5-aminolevulinate: step 1/4.</text>
</comment>
<dbReference type="InterPro" id="IPR030656">
    <property type="entry name" value="ALAD_AS"/>
</dbReference>
<dbReference type="Proteomes" id="UP000011058">
    <property type="component" value="Chromosome"/>
</dbReference>
<dbReference type="EC" id="4.2.1.24" evidence="3 11"/>
<evidence type="ECO:0000256" key="3">
    <source>
        <dbReference type="ARBA" id="ARBA00012053"/>
    </source>
</evidence>
<evidence type="ECO:0000256" key="2">
    <source>
        <dbReference type="ARBA" id="ARBA00008055"/>
    </source>
</evidence>
<dbReference type="PANTHER" id="PTHR11458:SF0">
    <property type="entry name" value="DELTA-AMINOLEVULINIC ACID DEHYDRATASE"/>
    <property type="match status" value="1"/>
</dbReference>